<sequence length="290" mass="30224">MIQKTNVWKTAAGLLLTISMMISSVPMTAAAAEPAAQAESTETSDYGAPAYGTKAANLHRLTSQEQVQTVSKALQPVADVVGVMTKSHNVSVINYSDVDELGLIRRSDGSGVVLVMDGSRIYIATAAHCLKHNHTEVILPDGTRCSAAVLYRSTETDTGFLTVEYSQLPEEVLGGITPAAGADASALGMKTGDALVAVSSLDSPSSASCIGVLDQLSVIYPNNPGQNVLQFYSETSYGSSGGAVYTQNGIWVGSISGGDTYGTCWAVPYGAILTEFQKCLIELAAQDAGQ</sequence>
<dbReference type="InterPro" id="IPR009003">
    <property type="entry name" value="Peptidase_S1_PA"/>
</dbReference>
<keyword evidence="1" id="KW-0732">Signal</keyword>
<dbReference type="Pfam" id="PF13365">
    <property type="entry name" value="Trypsin_2"/>
    <property type="match status" value="1"/>
</dbReference>
<name>A0AAE3DMB3_9FIRM</name>
<gene>
    <name evidence="2" type="ORF">LKD45_05995</name>
</gene>
<evidence type="ECO:0000256" key="1">
    <source>
        <dbReference type="SAM" id="SignalP"/>
    </source>
</evidence>
<evidence type="ECO:0000313" key="2">
    <source>
        <dbReference type="EMBL" id="MCC2167252.1"/>
    </source>
</evidence>
<protein>
    <submittedName>
        <fullName evidence="2">Serine protease</fullName>
    </submittedName>
</protein>
<dbReference type="GO" id="GO:0008233">
    <property type="term" value="F:peptidase activity"/>
    <property type="evidence" value="ECO:0007669"/>
    <property type="project" value="UniProtKB-KW"/>
</dbReference>
<organism evidence="2 3">
    <name type="scientific">Gallintestinimicrobium propionicum</name>
    <dbReference type="NCBI Taxonomy" id="2981770"/>
    <lineage>
        <taxon>Bacteria</taxon>
        <taxon>Bacillati</taxon>
        <taxon>Bacillota</taxon>
        <taxon>Clostridia</taxon>
        <taxon>Lachnospirales</taxon>
        <taxon>Lachnospiraceae</taxon>
        <taxon>Gallintestinimicrobium</taxon>
    </lineage>
</organism>
<dbReference type="RefSeq" id="WP_308728006.1">
    <property type="nucleotide sequence ID" value="NZ_JAJEQF010000010.1"/>
</dbReference>
<dbReference type="Proteomes" id="UP001199355">
    <property type="component" value="Unassembled WGS sequence"/>
</dbReference>
<proteinExistence type="predicted"/>
<dbReference type="EMBL" id="JAJEQF010000010">
    <property type="protein sequence ID" value="MCC2167252.1"/>
    <property type="molecule type" value="Genomic_DNA"/>
</dbReference>
<feature type="chain" id="PRO_5042030014" evidence="1">
    <location>
        <begin position="32"/>
        <end position="290"/>
    </location>
</feature>
<keyword evidence="3" id="KW-1185">Reference proteome</keyword>
<dbReference type="GO" id="GO:0006508">
    <property type="term" value="P:proteolysis"/>
    <property type="evidence" value="ECO:0007669"/>
    <property type="project" value="UniProtKB-KW"/>
</dbReference>
<dbReference type="SUPFAM" id="SSF50494">
    <property type="entry name" value="Trypsin-like serine proteases"/>
    <property type="match status" value="1"/>
</dbReference>
<keyword evidence="2" id="KW-0378">Hydrolase</keyword>
<evidence type="ECO:0000313" key="3">
    <source>
        <dbReference type="Proteomes" id="UP001199355"/>
    </source>
</evidence>
<dbReference type="AlphaFoldDB" id="A0AAE3DMB3"/>
<accession>A0AAE3DMB3</accession>
<comment type="caution">
    <text evidence="2">The sequence shown here is derived from an EMBL/GenBank/DDBJ whole genome shotgun (WGS) entry which is preliminary data.</text>
</comment>
<reference evidence="2 3" key="1">
    <citation type="submission" date="2021-10" db="EMBL/GenBank/DDBJ databases">
        <title>Anaerobic single-cell dispensing facilitates the cultivation of human gut bacteria.</title>
        <authorList>
            <person name="Afrizal A."/>
        </authorList>
    </citation>
    <scope>NUCLEOTIDE SEQUENCE [LARGE SCALE GENOMIC DNA]</scope>
    <source>
        <strain evidence="2 3">CLA-AA-H244</strain>
    </source>
</reference>
<keyword evidence="2" id="KW-0645">Protease</keyword>
<dbReference type="Gene3D" id="2.40.10.120">
    <property type="match status" value="1"/>
</dbReference>
<feature type="signal peptide" evidence="1">
    <location>
        <begin position="1"/>
        <end position="31"/>
    </location>
</feature>